<keyword evidence="1 4" id="KW-0349">Heme</keyword>
<evidence type="ECO:0000256" key="4">
    <source>
        <dbReference type="PROSITE-ProRule" id="PRU00433"/>
    </source>
</evidence>
<dbReference type="SUPFAM" id="SSF46626">
    <property type="entry name" value="Cytochrome c"/>
    <property type="match status" value="1"/>
</dbReference>
<protein>
    <submittedName>
        <fullName evidence="6">Putative Cytochrome c, class I</fullName>
    </submittedName>
</protein>
<evidence type="ECO:0000256" key="2">
    <source>
        <dbReference type="ARBA" id="ARBA00022723"/>
    </source>
</evidence>
<name>A0A1Y2K931_9PROT</name>
<dbReference type="STRING" id="1434232.MAIT1_00128"/>
<evidence type="ECO:0000313" key="7">
    <source>
        <dbReference type="Proteomes" id="UP000194003"/>
    </source>
</evidence>
<keyword evidence="2 4" id="KW-0479">Metal-binding</keyword>
<sequence>MLGKQPAQVAAVVSDATHGYGAHLSASDLHDLGMFLTQGQLDMDALIDGAAKAPKQADATQGGLYYATLCAQCHGKVGIAKGMPIMGKVANSNPWETLHKIQFGQPGAEMPALLALDMQISLDILAHLQTLPQKK</sequence>
<dbReference type="EMBL" id="LVJN01000015">
    <property type="protein sequence ID" value="OSM06976.1"/>
    <property type="molecule type" value="Genomic_DNA"/>
</dbReference>
<dbReference type="Gene3D" id="1.10.760.10">
    <property type="entry name" value="Cytochrome c-like domain"/>
    <property type="match status" value="1"/>
</dbReference>
<evidence type="ECO:0000256" key="1">
    <source>
        <dbReference type="ARBA" id="ARBA00022617"/>
    </source>
</evidence>
<evidence type="ECO:0000259" key="5">
    <source>
        <dbReference type="PROSITE" id="PS51007"/>
    </source>
</evidence>
<dbReference type="GO" id="GO:0046872">
    <property type="term" value="F:metal ion binding"/>
    <property type="evidence" value="ECO:0007669"/>
    <property type="project" value="UniProtKB-KW"/>
</dbReference>
<dbReference type="Proteomes" id="UP000194003">
    <property type="component" value="Unassembled WGS sequence"/>
</dbReference>
<reference evidence="6 7" key="1">
    <citation type="journal article" date="2016" name="BMC Genomics">
        <title>Combined genomic and structural analyses of a cultured magnetotactic bacterium reveals its niche adaptation to a dynamic environment.</title>
        <authorList>
            <person name="Araujo A.C."/>
            <person name="Morillo V."/>
            <person name="Cypriano J."/>
            <person name="Teixeira L.C."/>
            <person name="Leao P."/>
            <person name="Lyra S."/>
            <person name="Almeida L.G."/>
            <person name="Bazylinski D.A."/>
            <person name="Vasconcellos A.T."/>
            <person name="Abreu F."/>
            <person name="Lins U."/>
        </authorList>
    </citation>
    <scope>NUCLEOTIDE SEQUENCE [LARGE SCALE GENOMIC DNA]</scope>
    <source>
        <strain evidence="6 7">IT-1</strain>
    </source>
</reference>
<proteinExistence type="predicted"/>
<keyword evidence="7" id="KW-1185">Reference proteome</keyword>
<gene>
    <name evidence="6" type="ORF">MAIT1_00128</name>
</gene>
<comment type="caution">
    <text evidence="6">The sequence shown here is derived from an EMBL/GenBank/DDBJ whole genome shotgun (WGS) entry which is preliminary data.</text>
</comment>
<dbReference type="GO" id="GO:0009055">
    <property type="term" value="F:electron transfer activity"/>
    <property type="evidence" value="ECO:0007669"/>
    <property type="project" value="InterPro"/>
</dbReference>
<evidence type="ECO:0000256" key="3">
    <source>
        <dbReference type="ARBA" id="ARBA00023004"/>
    </source>
</evidence>
<organism evidence="6 7">
    <name type="scientific">Magnetofaba australis IT-1</name>
    <dbReference type="NCBI Taxonomy" id="1434232"/>
    <lineage>
        <taxon>Bacteria</taxon>
        <taxon>Pseudomonadati</taxon>
        <taxon>Pseudomonadota</taxon>
        <taxon>Magnetococcia</taxon>
        <taxon>Magnetococcales</taxon>
        <taxon>Magnetococcaceae</taxon>
        <taxon>Magnetofaba</taxon>
    </lineage>
</organism>
<dbReference type="InterPro" id="IPR036909">
    <property type="entry name" value="Cyt_c-like_dom_sf"/>
</dbReference>
<dbReference type="AlphaFoldDB" id="A0A1Y2K931"/>
<feature type="domain" description="Cytochrome c" evidence="5">
    <location>
        <begin position="57"/>
        <end position="135"/>
    </location>
</feature>
<keyword evidence="3 4" id="KW-0408">Iron</keyword>
<evidence type="ECO:0000313" key="6">
    <source>
        <dbReference type="EMBL" id="OSM06976.1"/>
    </source>
</evidence>
<dbReference type="PROSITE" id="PS51007">
    <property type="entry name" value="CYTC"/>
    <property type="match status" value="1"/>
</dbReference>
<dbReference type="InterPro" id="IPR009056">
    <property type="entry name" value="Cyt_c-like_dom"/>
</dbReference>
<dbReference type="GO" id="GO:0020037">
    <property type="term" value="F:heme binding"/>
    <property type="evidence" value="ECO:0007669"/>
    <property type="project" value="InterPro"/>
</dbReference>
<accession>A0A1Y2K931</accession>